<evidence type="ECO:0000256" key="7">
    <source>
        <dbReference type="ARBA" id="ARBA00022490"/>
    </source>
</evidence>
<dbReference type="EMBL" id="CP064954">
    <property type="protein sequence ID" value="QPK78467.1"/>
    <property type="molecule type" value="Genomic_DNA"/>
</dbReference>
<dbReference type="SUPFAM" id="SSF141734">
    <property type="entry name" value="HisI-like"/>
    <property type="match status" value="1"/>
</dbReference>
<comment type="catalytic activity">
    <reaction evidence="1 14">
        <text>1-(5-phospho-beta-D-ribosyl)-5'-AMP + H2O = 1-(5-phospho-beta-D-ribosyl)-5-[(5-phospho-beta-D-ribosylamino)methylideneamino]imidazole-4-carboxamide</text>
        <dbReference type="Rhea" id="RHEA:20049"/>
        <dbReference type="ChEBI" id="CHEBI:15377"/>
        <dbReference type="ChEBI" id="CHEBI:58435"/>
        <dbReference type="ChEBI" id="CHEBI:59457"/>
        <dbReference type="EC" id="3.5.4.19"/>
    </reaction>
</comment>
<comment type="similarity">
    <text evidence="5">In the C-terminal section; belongs to the PRA-PH family.</text>
</comment>
<dbReference type="AlphaFoldDB" id="A0A7T0PBE9"/>
<dbReference type="EC" id="3.5.4.19" evidence="14"/>
<dbReference type="GO" id="GO:0004635">
    <property type="term" value="F:phosphoribosyl-AMP cyclohydrolase activity"/>
    <property type="evidence" value="ECO:0007669"/>
    <property type="project" value="UniProtKB-UniRule"/>
</dbReference>
<dbReference type="GO" id="GO:0008270">
    <property type="term" value="F:zinc ion binding"/>
    <property type="evidence" value="ECO:0007669"/>
    <property type="project" value="UniProtKB-UniRule"/>
</dbReference>
<protein>
    <recommendedName>
        <fullName evidence="14">Phosphoribosyl-AMP cyclohydrolase</fullName>
        <shortName evidence="14">PRA-CH</shortName>
        <ecNumber evidence="14">3.5.4.19</ecNumber>
    </recommendedName>
</protein>
<dbReference type="GO" id="GO:0000105">
    <property type="term" value="P:L-histidine biosynthetic process"/>
    <property type="evidence" value="ECO:0007669"/>
    <property type="project" value="UniProtKB-UniRule"/>
</dbReference>
<feature type="binding site" evidence="14">
    <location>
        <position position="92"/>
    </location>
    <ligand>
        <name>Mg(2+)</name>
        <dbReference type="ChEBI" id="CHEBI:18420"/>
    </ligand>
</feature>
<dbReference type="GO" id="GO:0000287">
    <property type="term" value="F:magnesium ion binding"/>
    <property type="evidence" value="ECO:0007669"/>
    <property type="project" value="UniProtKB-UniRule"/>
</dbReference>
<keyword evidence="12 14" id="KW-0460">Magnesium</keyword>
<evidence type="ECO:0000313" key="16">
    <source>
        <dbReference type="EMBL" id="QPK78467.1"/>
    </source>
</evidence>
<feature type="domain" description="Phosphoribosyl-AMP cyclohydrolase" evidence="15">
    <location>
        <begin position="43"/>
        <end position="115"/>
    </location>
</feature>
<dbReference type="InterPro" id="IPR002496">
    <property type="entry name" value="PRib_AMP_CycHydrolase_dom"/>
</dbReference>
<keyword evidence="8 14" id="KW-0028">Amino-acid biosynthesis</keyword>
<keyword evidence="13 14" id="KW-0368">Histidine biosynthesis</keyword>
<comment type="function">
    <text evidence="14">Catalyzes the hydrolysis of the adenine ring of phosphoribosyl-AMP.</text>
</comment>
<dbReference type="GO" id="GO:0004636">
    <property type="term" value="F:phosphoribosyl-ATP diphosphatase activity"/>
    <property type="evidence" value="ECO:0007669"/>
    <property type="project" value="UniProtKB-EC"/>
</dbReference>
<name>A0A7T0PBE9_9CORY</name>
<dbReference type="PANTHER" id="PTHR42945">
    <property type="entry name" value="HISTIDINE BIOSYNTHESIS BIFUNCTIONAL PROTEIN"/>
    <property type="match status" value="1"/>
</dbReference>
<evidence type="ECO:0000256" key="5">
    <source>
        <dbReference type="ARBA" id="ARBA00007731"/>
    </source>
</evidence>
<keyword evidence="11 14" id="KW-0862">Zinc</keyword>
<evidence type="ECO:0000256" key="6">
    <source>
        <dbReference type="ARBA" id="ARBA00008299"/>
    </source>
</evidence>
<feature type="binding site" evidence="14">
    <location>
        <position position="114"/>
    </location>
    <ligand>
        <name>Zn(2+)</name>
        <dbReference type="ChEBI" id="CHEBI:29105"/>
        <note>ligand shared between dimeric partners</note>
    </ligand>
</feature>
<feature type="binding site" evidence="14">
    <location>
        <position position="94"/>
    </location>
    <ligand>
        <name>Mg(2+)</name>
        <dbReference type="ChEBI" id="CHEBI:18420"/>
    </ligand>
</feature>
<evidence type="ECO:0000313" key="17">
    <source>
        <dbReference type="Proteomes" id="UP000594681"/>
    </source>
</evidence>
<evidence type="ECO:0000256" key="14">
    <source>
        <dbReference type="HAMAP-Rule" id="MF_01021"/>
    </source>
</evidence>
<evidence type="ECO:0000256" key="9">
    <source>
        <dbReference type="ARBA" id="ARBA00022723"/>
    </source>
</evidence>
<keyword evidence="10 14" id="KW-0378">Hydrolase</keyword>
<reference evidence="16 17" key="1">
    <citation type="submission" date="2020-11" db="EMBL/GenBank/DDBJ databases">
        <title>Corynebacterium sp. ZJ-599.</title>
        <authorList>
            <person name="Zhou J."/>
        </authorList>
    </citation>
    <scope>NUCLEOTIDE SEQUENCE [LARGE SCALE GENOMIC DNA]</scope>
    <source>
        <strain evidence="16 17">ZJ-599</strain>
    </source>
</reference>
<comment type="similarity">
    <text evidence="14">Belongs to the PRA-CH family.</text>
</comment>
<evidence type="ECO:0000256" key="13">
    <source>
        <dbReference type="ARBA" id="ARBA00023102"/>
    </source>
</evidence>
<keyword evidence="9 14" id="KW-0479">Metal-binding</keyword>
<dbReference type="UniPathway" id="UPA00031">
    <property type="reaction ID" value="UER00008"/>
</dbReference>
<dbReference type="RefSeq" id="WP_165010124.1">
    <property type="nucleotide sequence ID" value="NZ_CP064954.1"/>
</dbReference>
<dbReference type="KEGG" id="cliz:G7Y31_07780"/>
<dbReference type="NCBIfam" id="NF000768">
    <property type="entry name" value="PRK00051.1"/>
    <property type="match status" value="1"/>
</dbReference>
<dbReference type="Pfam" id="PF01502">
    <property type="entry name" value="PRA-CH"/>
    <property type="match status" value="1"/>
</dbReference>
<evidence type="ECO:0000256" key="3">
    <source>
        <dbReference type="ARBA" id="ARBA00005169"/>
    </source>
</evidence>
<sequence>MSPSIPGQPDTFELDAAIAGRLKLNDAGLLPAVVQSTEGEVLMLAWMDTHALAHTLATRQATYFSRSRNEYWIKGATSGHTQRVESVALDCDGDTILLVVTQTGGACHTGDRTCFDADILLAAETPQGSNHHG</sequence>
<feature type="binding site" evidence="14">
    <location>
        <position position="91"/>
    </location>
    <ligand>
        <name>Zn(2+)</name>
        <dbReference type="ChEBI" id="CHEBI:29105"/>
        <note>ligand shared between dimeric partners</note>
    </ligand>
</feature>
<dbReference type="InterPro" id="IPR026660">
    <property type="entry name" value="PRA-CH"/>
</dbReference>
<comment type="subunit">
    <text evidence="14">Homodimer.</text>
</comment>
<evidence type="ECO:0000256" key="1">
    <source>
        <dbReference type="ARBA" id="ARBA00000024"/>
    </source>
</evidence>
<keyword evidence="17" id="KW-1185">Reference proteome</keyword>
<dbReference type="GO" id="GO:0005737">
    <property type="term" value="C:cytoplasm"/>
    <property type="evidence" value="ECO:0007669"/>
    <property type="project" value="UniProtKB-SubCell"/>
</dbReference>
<dbReference type="Proteomes" id="UP000594681">
    <property type="component" value="Chromosome"/>
</dbReference>
<comment type="subcellular location">
    <subcellularLocation>
        <location evidence="14">Cytoplasm</location>
    </subcellularLocation>
</comment>
<evidence type="ECO:0000256" key="10">
    <source>
        <dbReference type="ARBA" id="ARBA00022801"/>
    </source>
</evidence>
<organism evidence="16 17">
    <name type="scientific">Corynebacterium lizhenjunii</name>
    <dbReference type="NCBI Taxonomy" id="2709394"/>
    <lineage>
        <taxon>Bacteria</taxon>
        <taxon>Bacillati</taxon>
        <taxon>Actinomycetota</taxon>
        <taxon>Actinomycetes</taxon>
        <taxon>Mycobacteriales</taxon>
        <taxon>Corynebacteriaceae</taxon>
        <taxon>Corynebacterium</taxon>
    </lineage>
</organism>
<comment type="catalytic activity">
    <reaction evidence="2">
        <text>1-(5-phospho-beta-D-ribosyl)-ATP + H2O = 1-(5-phospho-beta-D-ribosyl)-5'-AMP + diphosphate + H(+)</text>
        <dbReference type="Rhea" id="RHEA:22828"/>
        <dbReference type="ChEBI" id="CHEBI:15377"/>
        <dbReference type="ChEBI" id="CHEBI:15378"/>
        <dbReference type="ChEBI" id="CHEBI:33019"/>
        <dbReference type="ChEBI" id="CHEBI:59457"/>
        <dbReference type="ChEBI" id="CHEBI:73183"/>
        <dbReference type="EC" id="3.6.1.31"/>
    </reaction>
</comment>
<dbReference type="InterPro" id="IPR038019">
    <property type="entry name" value="PRib_AMP_CycHydrolase_sf"/>
</dbReference>
<dbReference type="PANTHER" id="PTHR42945:SF11">
    <property type="entry name" value="PHOSPHORIBOSYL-AMP CYCLOHYDROLASE"/>
    <property type="match status" value="1"/>
</dbReference>
<evidence type="ECO:0000256" key="2">
    <source>
        <dbReference type="ARBA" id="ARBA00001460"/>
    </source>
</evidence>
<comment type="pathway">
    <text evidence="4">Amino-acid biosynthesis; L-histidine biosynthesis; L-histidine from 5-phospho-alpha-D-ribose 1-diphosphate: step 2/9.</text>
</comment>
<dbReference type="FunFam" id="3.10.20.810:FF:000001">
    <property type="entry name" value="Histidine biosynthesis bifunctional protein HisIE"/>
    <property type="match status" value="1"/>
</dbReference>
<accession>A0A7T0PBE9</accession>
<feature type="binding site" evidence="14">
    <location>
        <position position="90"/>
    </location>
    <ligand>
        <name>Mg(2+)</name>
        <dbReference type="ChEBI" id="CHEBI:18420"/>
    </ligand>
</feature>
<comment type="cofactor">
    <cofactor evidence="14">
        <name>Zn(2+)</name>
        <dbReference type="ChEBI" id="CHEBI:29105"/>
    </cofactor>
    <text evidence="14">Binds 1 zinc ion per subunit.</text>
</comment>
<gene>
    <name evidence="14 16" type="primary">hisI</name>
    <name evidence="16" type="ORF">G7Y31_07780</name>
</gene>
<comment type="similarity">
    <text evidence="6">In the N-terminal section; belongs to the PRA-CH family.</text>
</comment>
<evidence type="ECO:0000256" key="11">
    <source>
        <dbReference type="ARBA" id="ARBA00022833"/>
    </source>
</evidence>
<dbReference type="HAMAP" id="MF_01021">
    <property type="entry name" value="HisI"/>
    <property type="match status" value="1"/>
</dbReference>
<evidence type="ECO:0000256" key="4">
    <source>
        <dbReference type="ARBA" id="ARBA00005204"/>
    </source>
</evidence>
<evidence type="ECO:0000256" key="8">
    <source>
        <dbReference type="ARBA" id="ARBA00022605"/>
    </source>
</evidence>
<comment type="cofactor">
    <cofactor evidence="14">
        <name>Mg(2+)</name>
        <dbReference type="ChEBI" id="CHEBI:18420"/>
    </cofactor>
    <text evidence="14">Binds 1 Mg(2+) ion per subunit.</text>
</comment>
<dbReference type="Gene3D" id="3.10.20.810">
    <property type="entry name" value="Phosphoribosyl-AMP cyclohydrolase"/>
    <property type="match status" value="1"/>
</dbReference>
<comment type="pathway">
    <text evidence="3 14">Amino-acid biosynthesis; L-histidine biosynthesis; L-histidine from 5-phospho-alpha-D-ribose 1-diphosphate: step 3/9.</text>
</comment>
<keyword evidence="7 14" id="KW-0963">Cytoplasm</keyword>
<evidence type="ECO:0000256" key="12">
    <source>
        <dbReference type="ARBA" id="ARBA00022842"/>
    </source>
</evidence>
<proteinExistence type="inferred from homology"/>
<evidence type="ECO:0000259" key="15">
    <source>
        <dbReference type="Pfam" id="PF01502"/>
    </source>
</evidence>
<feature type="binding site" evidence="14">
    <location>
        <position position="107"/>
    </location>
    <ligand>
        <name>Zn(2+)</name>
        <dbReference type="ChEBI" id="CHEBI:29105"/>
        <note>ligand shared between dimeric partners</note>
    </ligand>
</feature>